<name>A0A5B9DA05_9ARCH</name>
<sequence length="57" mass="6900">MIKIRELESYLEELDEMLPDDERNFLKSLEKRRATEHELQIMTKKNQSMSLFDELIA</sequence>
<keyword evidence="2" id="KW-1185">Reference proteome</keyword>
<organism evidence="1 2">
    <name type="scientific">Promethearchaeum syntrophicum</name>
    <dbReference type="NCBI Taxonomy" id="2594042"/>
    <lineage>
        <taxon>Archaea</taxon>
        <taxon>Promethearchaeati</taxon>
        <taxon>Promethearchaeota</taxon>
        <taxon>Promethearchaeia</taxon>
        <taxon>Promethearchaeales</taxon>
        <taxon>Promethearchaeaceae</taxon>
        <taxon>Promethearchaeum</taxon>
    </lineage>
</organism>
<evidence type="ECO:0000313" key="2">
    <source>
        <dbReference type="Proteomes" id="UP000321408"/>
    </source>
</evidence>
<dbReference type="KEGG" id="psyt:DSAG12_01927"/>
<reference evidence="1 2" key="1">
    <citation type="journal article" date="2020" name="Nature">
        <title>Isolation of an archaeon at the prokaryote-eukaryote interface.</title>
        <authorList>
            <person name="Imachi H."/>
            <person name="Nobu M.K."/>
            <person name="Nakahara N."/>
            <person name="Morono Y."/>
            <person name="Ogawara M."/>
            <person name="Takaki Y."/>
            <person name="Takano Y."/>
            <person name="Uematsu K."/>
            <person name="Ikuta T."/>
            <person name="Ito M."/>
            <person name="Matsui Y."/>
            <person name="Miyazaki M."/>
            <person name="Murata K."/>
            <person name="Saito Y."/>
            <person name="Sakai S."/>
            <person name="Song C."/>
            <person name="Tasumi E."/>
            <person name="Yamanaka Y."/>
            <person name="Yamaguchi T."/>
            <person name="Kamagata Y."/>
            <person name="Tamaki H."/>
            <person name="Takai K."/>
        </authorList>
    </citation>
    <scope>NUCLEOTIDE SEQUENCE [LARGE SCALE GENOMIC DNA]</scope>
    <source>
        <strain evidence="1 2">MK-D1</strain>
    </source>
</reference>
<accession>A0A5B9DA05</accession>
<proteinExistence type="predicted"/>
<dbReference type="EMBL" id="CP042905">
    <property type="protein sequence ID" value="QEE16098.2"/>
    <property type="molecule type" value="Genomic_DNA"/>
</dbReference>
<dbReference type="AlphaFoldDB" id="A0A5B9DA05"/>
<protein>
    <submittedName>
        <fullName evidence="1">Uncharacterized protein</fullName>
    </submittedName>
</protein>
<dbReference type="Proteomes" id="UP000321408">
    <property type="component" value="Chromosome"/>
</dbReference>
<reference evidence="1 2" key="2">
    <citation type="journal article" date="2024" name="Int. J. Syst. Evol. Microbiol.">
        <title>Promethearchaeum syntrophicum gen. nov., sp. nov., an anaerobic, obligately syntrophic archaeon, the first isolate of the lineage 'Asgard' archaea, and proposal of the new archaeal phylum Promethearchaeota phyl. nov. and kingdom Promethearchaeati regn. nov.</title>
        <authorList>
            <person name="Imachi H."/>
            <person name="Nobu M.K."/>
            <person name="Kato S."/>
            <person name="Takaki Y."/>
            <person name="Miyazaki M."/>
            <person name="Miyata M."/>
            <person name="Ogawara M."/>
            <person name="Saito Y."/>
            <person name="Sakai S."/>
            <person name="Tahara Y.O."/>
            <person name="Takano Y."/>
            <person name="Tasumi E."/>
            <person name="Uematsu K."/>
            <person name="Yoshimura T."/>
            <person name="Itoh T."/>
            <person name="Ohkuma M."/>
            <person name="Takai K."/>
        </authorList>
    </citation>
    <scope>NUCLEOTIDE SEQUENCE [LARGE SCALE GENOMIC DNA]</scope>
    <source>
        <strain evidence="1 2">MK-D1</strain>
    </source>
</reference>
<evidence type="ECO:0000313" key="1">
    <source>
        <dbReference type="EMBL" id="QEE16098.2"/>
    </source>
</evidence>
<gene>
    <name evidence="1" type="ORF">DSAG12_01927</name>
</gene>